<evidence type="ECO:0000256" key="1">
    <source>
        <dbReference type="ARBA" id="ARBA00022630"/>
    </source>
</evidence>
<dbReference type="InterPro" id="IPR036188">
    <property type="entry name" value="FAD/NAD-bd_sf"/>
</dbReference>
<gene>
    <name evidence="5" type="ORF">LTR69_004419</name>
</gene>
<evidence type="ECO:0000313" key="5">
    <source>
        <dbReference type="EMBL" id="KAK5062062.1"/>
    </source>
</evidence>
<organism evidence="5 6">
    <name type="scientific">Exophiala sideris</name>
    <dbReference type="NCBI Taxonomy" id="1016849"/>
    <lineage>
        <taxon>Eukaryota</taxon>
        <taxon>Fungi</taxon>
        <taxon>Dikarya</taxon>
        <taxon>Ascomycota</taxon>
        <taxon>Pezizomycotina</taxon>
        <taxon>Eurotiomycetes</taxon>
        <taxon>Chaetothyriomycetidae</taxon>
        <taxon>Chaetothyriales</taxon>
        <taxon>Herpotrichiellaceae</taxon>
        <taxon>Exophiala</taxon>
    </lineage>
</organism>
<reference evidence="5 6" key="1">
    <citation type="submission" date="2023-08" db="EMBL/GenBank/DDBJ databases">
        <title>Black Yeasts Isolated from many extreme environments.</title>
        <authorList>
            <person name="Coleine C."/>
            <person name="Stajich J.E."/>
            <person name="Selbmann L."/>
        </authorList>
    </citation>
    <scope>NUCLEOTIDE SEQUENCE [LARGE SCALE GENOMIC DNA]</scope>
    <source>
        <strain evidence="5 6">CCFEE 6328</strain>
    </source>
</reference>
<evidence type="ECO:0000259" key="4">
    <source>
        <dbReference type="Pfam" id="PF01494"/>
    </source>
</evidence>
<evidence type="ECO:0000256" key="2">
    <source>
        <dbReference type="ARBA" id="ARBA00022827"/>
    </source>
</evidence>
<dbReference type="PRINTS" id="PR00420">
    <property type="entry name" value="RNGMNOXGNASE"/>
</dbReference>
<dbReference type="SUPFAM" id="SSF51905">
    <property type="entry name" value="FAD/NAD(P)-binding domain"/>
    <property type="match status" value="1"/>
</dbReference>
<dbReference type="EMBL" id="JAVRRF010000008">
    <property type="protein sequence ID" value="KAK5062062.1"/>
    <property type="molecule type" value="Genomic_DNA"/>
</dbReference>
<dbReference type="Pfam" id="PF01494">
    <property type="entry name" value="FAD_binding_3"/>
    <property type="match status" value="1"/>
</dbReference>
<protein>
    <recommendedName>
        <fullName evidence="4">FAD-binding domain-containing protein</fullName>
    </recommendedName>
</protein>
<proteinExistence type="predicted"/>
<keyword evidence="3" id="KW-0560">Oxidoreductase</keyword>
<keyword evidence="6" id="KW-1185">Reference proteome</keyword>
<keyword evidence="1" id="KW-0285">Flavoprotein</keyword>
<sequence>MAMTDDHRLERTSLRLGPDPWQAYMRSISPPREWHSVPSSLGYTDCVLSAWAPTKHGLRTADSAHNQWRLLQSSGETALKPFIKCKARWPRSSSSITHERRNLEDKDQTRSGINMAIANNKNRPHVAIVGAGPVGMMCAAKLANAGIQVTVFEKDAEIDPRPKALTYTAPVLADLAKLGILEDVVKICFADERAVWTWRTLGGGVLAEMHWSLLEDVHRPDLHKPYTLQCGQHLLAKVLVEYCNRFEHAKVLYGYQLLNLKQSDDKVTLTISDSGKEPFDFEADYVIGADGGRSATRKLIGQHLDGFTWDESFVAMNVHFPFEKYNWGAANFLIGGMDWAVAGRTGPGSDPWRVAYGVKPGLTDKQVLEGAPDRLKTILPGPDQFQIVQCAQYKVHQRQVKQYKVGRVMLAGDAAHLNNPIGGFGLTTGMTDAGCISDALIAVISGQAPEQTLQEACDIRHQIWATISNPGSQNFKRIVQQDPKSICKEDMDFFERLNDDEEFQRSALLGSLRIHTPLGTFPSQRGNEKVYGLVD</sequence>
<dbReference type="Gene3D" id="3.30.70.2450">
    <property type="match status" value="1"/>
</dbReference>
<keyword evidence="2" id="KW-0274">FAD</keyword>
<dbReference type="Gene3D" id="3.50.50.60">
    <property type="entry name" value="FAD/NAD(P)-binding domain"/>
    <property type="match status" value="1"/>
</dbReference>
<dbReference type="Proteomes" id="UP001345691">
    <property type="component" value="Unassembled WGS sequence"/>
</dbReference>
<comment type="caution">
    <text evidence="5">The sequence shown here is derived from an EMBL/GenBank/DDBJ whole genome shotgun (WGS) entry which is preliminary data.</text>
</comment>
<feature type="domain" description="FAD-binding" evidence="4">
    <location>
        <begin position="125"/>
        <end position="464"/>
    </location>
</feature>
<dbReference type="PANTHER" id="PTHR43476:SF5">
    <property type="entry name" value="FAD-DEPENDENT MONOOXYGENASE"/>
    <property type="match status" value="1"/>
</dbReference>
<evidence type="ECO:0000256" key="3">
    <source>
        <dbReference type="ARBA" id="ARBA00023002"/>
    </source>
</evidence>
<dbReference type="InterPro" id="IPR002938">
    <property type="entry name" value="FAD-bd"/>
</dbReference>
<evidence type="ECO:0000313" key="6">
    <source>
        <dbReference type="Proteomes" id="UP001345691"/>
    </source>
</evidence>
<dbReference type="InterPro" id="IPR050631">
    <property type="entry name" value="PheA/TfdB_FAD_monoxygenase"/>
</dbReference>
<dbReference type="PANTHER" id="PTHR43476">
    <property type="entry name" value="3-(3-HYDROXY-PHENYL)PROPIONATE/3-HYDROXYCINNAMIC ACID HYDROXYLASE"/>
    <property type="match status" value="1"/>
</dbReference>
<name>A0ABR0JED3_9EURO</name>
<accession>A0ABR0JED3</accession>